<dbReference type="SUPFAM" id="SSF53335">
    <property type="entry name" value="S-adenosyl-L-methionine-dependent methyltransferases"/>
    <property type="match status" value="1"/>
</dbReference>
<dbReference type="PANTHER" id="PTHR43591:SF110">
    <property type="entry name" value="RHODANESE DOMAIN-CONTAINING PROTEIN"/>
    <property type="match status" value="1"/>
</dbReference>
<dbReference type="Gene3D" id="3.40.50.150">
    <property type="entry name" value="Vaccinia Virus protein VP39"/>
    <property type="match status" value="1"/>
</dbReference>
<gene>
    <name evidence="2" type="ORF">AC578_2714</name>
</gene>
<evidence type="ECO:0000313" key="3">
    <source>
        <dbReference type="Proteomes" id="UP000070133"/>
    </source>
</evidence>
<proteinExistence type="predicted"/>
<dbReference type="STRING" id="321146.A0A139HG11"/>
<dbReference type="CDD" id="cd02440">
    <property type="entry name" value="AdoMet_MTases"/>
    <property type="match status" value="1"/>
</dbReference>
<sequence length="323" mass="34967">MPPGMELPQFNVACEITFGYGRRLEELGCSANHGGCASFRRTATSFIALFLTQYALPGGSHMKEGDSHSCQLRDILHTLRSVDTHLSNAKGLNSNFRLFSTVFIATMGSIAATTSISSADHRHRSYDLKTPEEHIKLYDDWAAQYDADVMADATKYVGPQMTVQAVQAAKGKLDGEILDAGCGTGLAGVALAQAGATVIDGIDLSPGMLKVARRTKVYRDLWPVDMLKPIQQKDNTYDIVTCVGTFTTGHVGATPALGELVRVLKKGGVLAATILDNLWVPEGFEAEVERLRSEKLVDVVSTDVTDYRQGDGARSVMLVLRKL</sequence>
<dbReference type="OrthoDB" id="66144at2759"/>
<name>A0A139HG11_9PEZI</name>
<comment type="caution">
    <text evidence="2">The sequence shown here is derived from an EMBL/GenBank/DDBJ whole genome shotgun (WGS) entry which is preliminary data.</text>
</comment>
<dbReference type="InterPro" id="IPR041698">
    <property type="entry name" value="Methyltransf_25"/>
</dbReference>
<evidence type="ECO:0000313" key="2">
    <source>
        <dbReference type="EMBL" id="KXT01332.1"/>
    </source>
</evidence>
<dbReference type="AlphaFoldDB" id="A0A139HG11"/>
<dbReference type="Pfam" id="PF13649">
    <property type="entry name" value="Methyltransf_25"/>
    <property type="match status" value="1"/>
</dbReference>
<dbReference type="Proteomes" id="UP000070133">
    <property type="component" value="Unassembled WGS sequence"/>
</dbReference>
<feature type="domain" description="Methyltransferase" evidence="1">
    <location>
        <begin position="177"/>
        <end position="268"/>
    </location>
</feature>
<organism evidence="2 3">
    <name type="scientific">Pseudocercospora eumusae</name>
    <dbReference type="NCBI Taxonomy" id="321146"/>
    <lineage>
        <taxon>Eukaryota</taxon>
        <taxon>Fungi</taxon>
        <taxon>Dikarya</taxon>
        <taxon>Ascomycota</taxon>
        <taxon>Pezizomycotina</taxon>
        <taxon>Dothideomycetes</taxon>
        <taxon>Dothideomycetidae</taxon>
        <taxon>Mycosphaerellales</taxon>
        <taxon>Mycosphaerellaceae</taxon>
        <taxon>Pseudocercospora</taxon>
    </lineage>
</organism>
<dbReference type="InterPro" id="IPR029063">
    <property type="entry name" value="SAM-dependent_MTases_sf"/>
</dbReference>
<dbReference type="PANTHER" id="PTHR43591">
    <property type="entry name" value="METHYLTRANSFERASE"/>
    <property type="match status" value="1"/>
</dbReference>
<protein>
    <recommendedName>
        <fullName evidence="1">Methyltransferase domain-containing protein</fullName>
    </recommendedName>
</protein>
<reference evidence="2 3" key="1">
    <citation type="submission" date="2015-07" db="EMBL/GenBank/DDBJ databases">
        <title>Comparative genomics of the Sigatoka disease complex on banana suggests a link between parallel evolutionary changes in Pseudocercospora fijiensis and Pseudocercospora eumusae and increased virulence on the banana host.</title>
        <authorList>
            <person name="Chang T.-C."/>
            <person name="Salvucci A."/>
            <person name="Crous P.W."/>
            <person name="Stergiopoulos I."/>
        </authorList>
    </citation>
    <scope>NUCLEOTIDE SEQUENCE [LARGE SCALE GENOMIC DNA]</scope>
    <source>
        <strain evidence="2 3">CBS 114824</strain>
    </source>
</reference>
<keyword evidence="3" id="KW-1185">Reference proteome</keyword>
<dbReference type="EMBL" id="LFZN01000057">
    <property type="protein sequence ID" value="KXT01332.1"/>
    <property type="molecule type" value="Genomic_DNA"/>
</dbReference>
<accession>A0A139HG11</accession>
<evidence type="ECO:0000259" key="1">
    <source>
        <dbReference type="Pfam" id="PF13649"/>
    </source>
</evidence>